<keyword evidence="11" id="KW-1185">Reference proteome</keyword>
<name>A0A090KUW2_STRRB</name>
<dbReference type="FunFam" id="1.25.10.10:FF:000017">
    <property type="entry name" value="26S proteasome non-ATPase regulatory subunit 1"/>
    <property type="match status" value="1"/>
</dbReference>
<dbReference type="GO" id="GO:0043161">
    <property type="term" value="P:proteasome-mediated ubiquitin-dependent protein catabolic process"/>
    <property type="evidence" value="ECO:0007669"/>
    <property type="project" value="TreeGrafter"/>
</dbReference>
<dbReference type="PANTHER" id="PTHR10943:SF2">
    <property type="entry name" value="26S PROTEASOME NON-ATPASE REGULATORY SUBUNIT 1"/>
    <property type="match status" value="1"/>
</dbReference>
<evidence type="ECO:0000313" key="10">
    <source>
        <dbReference type="EMBL" id="CEF61290.1"/>
    </source>
</evidence>
<evidence type="ECO:0000259" key="8">
    <source>
        <dbReference type="Pfam" id="PF18004"/>
    </source>
</evidence>
<dbReference type="AlphaFoldDB" id="A0A090KUW2"/>
<evidence type="ECO:0000313" key="11">
    <source>
        <dbReference type="Proteomes" id="UP000035682"/>
    </source>
</evidence>
<dbReference type="GeneID" id="36373658"/>
<dbReference type="InterPro" id="IPR016642">
    <property type="entry name" value="26S_Psome_Rpn2"/>
</dbReference>
<dbReference type="InterPro" id="IPR040623">
    <property type="entry name" value="RPN2_C"/>
</dbReference>
<reference evidence="10" key="2">
    <citation type="submission" date="2014-09" db="EMBL/GenBank/DDBJ databases">
        <authorList>
            <person name="Aslett A.Martin."/>
        </authorList>
    </citation>
    <scope>NUCLEOTIDE SEQUENCE</scope>
    <source>
        <strain evidence="10">ED321 Heterogonic</strain>
    </source>
</reference>
<evidence type="ECO:0000256" key="1">
    <source>
        <dbReference type="ARBA" id="ARBA00006308"/>
    </source>
</evidence>
<dbReference type="OrthoDB" id="261572at2759"/>
<dbReference type="WBParaSite" id="SRAE_0000041600.1">
    <property type="protein sequence ID" value="SRAE_0000041600.1"/>
    <property type="gene ID" value="WBGene00256160"/>
</dbReference>
<organism evidence="10">
    <name type="scientific">Strongyloides ratti</name>
    <name type="common">Parasitic roundworm</name>
    <dbReference type="NCBI Taxonomy" id="34506"/>
    <lineage>
        <taxon>Eukaryota</taxon>
        <taxon>Metazoa</taxon>
        <taxon>Ecdysozoa</taxon>
        <taxon>Nematoda</taxon>
        <taxon>Chromadorea</taxon>
        <taxon>Rhabditida</taxon>
        <taxon>Tylenchina</taxon>
        <taxon>Panagrolaimomorpha</taxon>
        <taxon>Strongyloidoidea</taxon>
        <taxon>Strongyloididae</taxon>
        <taxon>Strongyloides</taxon>
    </lineage>
</organism>
<feature type="region of interest" description="Disordered" evidence="7">
    <location>
        <begin position="850"/>
        <end position="896"/>
    </location>
</feature>
<dbReference type="Gene3D" id="1.25.10.10">
    <property type="entry name" value="Leucine-rich Repeat Variant"/>
    <property type="match status" value="1"/>
</dbReference>
<feature type="region of interest" description="Disordered" evidence="7">
    <location>
        <begin position="950"/>
        <end position="977"/>
    </location>
</feature>
<dbReference type="WormBase" id="SRAE_0000041600">
    <property type="protein sequence ID" value="SRP02526"/>
    <property type="gene ID" value="WBGene00256160"/>
</dbReference>
<dbReference type="SUPFAM" id="SSF48371">
    <property type="entry name" value="ARM repeat"/>
    <property type="match status" value="1"/>
</dbReference>
<dbReference type="CTD" id="36373658"/>
<dbReference type="Pfam" id="PF13646">
    <property type="entry name" value="HEAT_2"/>
    <property type="match status" value="1"/>
</dbReference>
<reference evidence="12" key="3">
    <citation type="submission" date="2020-12" db="UniProtKB">
        <authorList>
            <consortium name="WormBaseParasite"/>
        </authorList>
    </citation>
    <scope>IDENTIFICATION</scope>
</reference>
<accession>A0A090KUW2</accession>
<keyword evidence="6" id="KW-0175">Coiled coil</keyword>
<reference evidence="11" key="1">
    <citation type="submission" date="2014-09" db="EMBL/GenBank/DDBJ databases">
        <authorList>
            <person name="Martin A.A."/>
        </authorList>
    </citation>
    <scope>NUCLEOTIDE SEQUENCE</scope>
    <source>
        <strain evidence="11">ED321</strain>
    </source>
</reference>
<evidence type="ECO:0000256" key="7">
    <source>
        <dbReference type="SAM" id="MobiDB-lite"/>
    </source>
</evidence>
<keyword evidence="4 5" id="KW-0647">Proteasome</keyword>
<gene>
    <name evidence="10 12 13" type="ORF">SRAE_0000041600</name>
</gene>
<sequence>MTLYLLEQWKAHDYQLQDASSFMLALESDHFSNQDKELIVTAFDDWDALTPTWFEVANYLKSIEKLADDKDFSERRRAALLSSKVAYCLGDYDIALEFALKAENTFVLTPRKPSIQNGPQDEQYINKVVEQALDTYKNLRSKGQIVKNDLENLVNRIFETNLKKKEYNFVIGLALETKRLDMIETSVKNAEDRQGVLSDTVRKVVEVDIDVTFRGLVLDLLFNMFSTMAEPDFSSMCQCLLKLEKPSAVGDILTRLCKTEDGTLLSYQIGFDLYENASQQFIHSIVKALTEETCNINEDGTVACTKVSIPEEKLTKLLAILKGTETIKHHMQFLIKNNHTDMLILKHMKESVRASTIHNAVVMANGIMHLGTTCDDFLRDNLEWISKAINWNKFNAVASLGLIHKGHEERAKKLLEPYLPKGETDQFGFKEGGSLYAYGLIHANHGNPEVTKFLLDELKNGKTAPVRHGAALAIGLACLASHDMEVYGALRDVLLFDDAVAGEAAGTAMGLIMCGSLNKTCFNEMVLYAQETQHDKIQRGLRNGIALMAYGRAEEADQWIDELLEQKSNAILRQTGVCALALAYAGTSKATMVRKLLAKVASDPNQDVKRFAVIAIGFVLCNDPEQCISYTSMLVEHFNGNVRYGAAVALGIACAGSGYKEAIALLEPLTQAKENYVRQGALIALSFILIQQTEGTCSKVVDYRKMLTKIIPEKTEDPIARFGAIIAQGILDAGGRNVTISLKNKNGHPDMQSIVGTFVFLQHWYWHSYVHFSSLIFRPTCLIGLNKDLQMPKTEFRCNAKMSTYAYPPPTTEKKKDDLEKVETAILSITSKKKPGVCQLLKTIKAEESGSKNIESEKMDTETGTKTEASNSKDLDVKDNKESDKKEIESPTHNIQNPGRVVRLQLKTLTIGDNTRYKPVKSITNGGIILLKDRKPTEIEEIVPLVEAGGVTDTSDGGNSNEEAKPHSTFEIDLNKY</sequence>
<keyword evidence="3" id="KW-0677">Repeat</keyword>
<dbReference type="Pfam" id="PF21505">
    <property type="entry name" value="RPN2_N"/>
    <property type="match status" value="1"/>
</dbReference>
<dbReference type="InterPro" id="IPR011989">
    <property type="entry name" value="ARM-like"/>
</dbReference>
<evidence type="ECO:0000259" key="9">
    <source>
        <dbReference type="Pfam" id="PF21505"/>
    </source>
</evidence>
<dbReference type="RefSeq" id="XP_024500499.1">
    <property type="nucleotide sequence ID" value="XM_024646304.1"/>
</dbReference>
<feature type="domain" description="26S proteasome regulatory subunit RPN2 C-terminal" evidence="8">
    <location>
        <begin position="780"/>
        <end position="943"/>
    </location>
</feature>
<dbReference type="GO" id="GO:0005634">
    <property type="term" value="C:nucleus"/>
    <property type="evidence" value="ECO:0007669"/>
    <property type="project" value="TreeGrafter"/>
</dbReference>
<feature type="compositionally biased region" description="Basic and acidic residues" evidence="7">
    <location>
        <begin position="850"/>
        <end position="890"/>
    </location>
</feature>
<protein>
    <recommendedName>
        <fullName evidence="2 5">26S proteasome non-ATPase regulatory subunit 1</fullName>
    </recommendedName>
</protein>
<dbReference type="GO" id="GO:0008540">
    <property type="term" value="C:proteasome regulatory particle, base subcomplex"/>
    <property type="evidence" value="ECO:0007669"/>
    <property type="project" value="UniProtKB-UniRule"/>
</dbReference>
<evidence type="ECO:0000256" key="4">
    <source>
        <dbReference type="ARBA" id="ARBA00022942"/>
    </source>
</evidence>
<evidence type="ECO:0000256" key="5">
    <source>
        <dbReference type="PIRNR" id="PIRNR015947"/>
    </source>
</evidence>
<feature type="compositionally biased region" description="Basic and acidic residues" evidence="7">
    <location>
        <begin position="962"/>
        <end position="977"/>
    </location>
</feature>
<dbReference type="GO" id="GO:0042176">
    <property type="term" value="P:regulation of protein catabolic process"/>
    <property type="evidence" value="ECO:0007669"/>
    <property type="project" value="UniProtKB-UniRule"/>
</dbReference>
<proteinExistence type="inferred from homology"/>
<feature type="compositionally biased region" description="Polar residues" evidence="7">
    <location>
        <begin position="952"/>
        <end position="961"/>
    </location>
</feature>
<dbReference type="GO" id="GO:0030234">
    <property type="term" value="F:enzyme regulator activity"/>
    <property type="evidence" value="ECO:0007669"/>
    <property type="project" value="UniProtKB-UniRule"/>
</dbReference>
<comment type="similarity">
    <text evidence="1 5">Belongs to the proteasome subunit S1 family.</text>
</comment>
<dbReference type="OMA" id="IMFGRQE"/>
<comment type="subunit">
    <text evidence="5">Component of the 19S proteasome regulatory particle complex. The 26S proteasome consists of a 20S core particle (CP) and two 19S regulatory subunits (RP).</text>
</comment>
<dbReference type="InterPro" id="IPR016024">
    <property type="entry name" value="ARM-type_fold"/>
</dbReference>
<evidence type="ECO:0000313" key="12">
    <source>
        <dbReference type="WBParaSite" id="SRAE_0000041600.1"/>
    </source>
</evidence>
<dbReference type="GO" id="GO:0034515">
    <property type="term" value="C:proteasome storage granule"/>
    <property type="evidence" value="ECO:0007669"/>
    <property type="project" value="TreeGrafter"/>
</dbReference>
<dbReference type="EMBL" id="LN609406">
    <property type="protein sequence ID" value="CEF61290.1"/>
    <property type="molecule type" value="Genomic_DNA"/>
</dbReference>
<evidence type="ECO:0000256" key="3">
    <source>
        <dbReference type="ARBA" id="ARBA00022737"/>
    </source>
</evidence>
<feature type="coiled-coil region" evidence="6">
    <location>
        <begin position="136"/>
        <end position="193"/>
    </location>
</feature>
<evidence type="ECO:0000313" key="13">
    <source>
        <dbReference type="WormBase" id="SRAE_0000041600"/>
    </source>
</evidence>
<dbReference type="PIRSF" id="PIRSF015947">
    <property type="entry name" value="26S_Psome_Rpn2"/>
    <property type="match status" value="1"/>
</dbReference>
<feature type="domain" description="26S proteasome non-ATPase regulatory subunit 1/RPN2 N-terminal" evidence="9">
    <location>
        <begin position="33"/>
        <end position="338"/>
    </location>
</feature>
<evidence type="ECO:0000256" key="6">
    <source>
        <dbReference type="SAM" id="Coils"/>
    </source>
</evidence>
<dbReference type="Pfam" id="PF18004">
    <property type="entry name" value="RPN2_C"/>
    <property type="match status" value="1"/>
</dbReference>
<evidence type="ECO:0000256" key="2">
    <source>
        <dbReference type="ARBA" id="ARBA00014929"/>
    </source>
</evidence>
<dbReference type="PANTHER" id="PTHR10943">
    <property type="entry name" value="26S PROTEASOME NON-ATPASE REGULATORY SUBUNIT"/>
    <property type="match status" value="1"/>
</dbReference>
<comment type="function">
    <text evidence="5">Component of the 26S proteasome, a multiprotein complex involved in the ATP-dependent degradation of ubiquitinated proteins. This complex plays a key role in the maintenance of protein homeostasis by removing misfolded or damaged proteins, which could impair cellular functions, and by removing proteins whose functions are no longer required. Therefore, the proteasome participates in numerous cellular processes, including cell cycle progression, apoptosis, or DNA damage repair.</text>
</comment>
<dbReference type="Proteomes" id="UP000035682">
    <property type="component" value="Unplaced"/>
</dbReference>
<dbReference type="InterPro" id="IPR048570">
    <property type="entry name" value="PSMD1_RPN2_N"/>
</dbReference>